<organism evidence="5 6">
    <name type="scientific">Bifidobacterium pseudolongum subsp. globosum</name>
    <dbReference type="NCBI Taxonomy" id="1690"/>
    <lineage>
        <taxon>Bacteria</taxon>
        <taxon>Bacillati</taxon>
        <taxon>Actinomycetota</taxon>
        <taxon>Actinomycetes</taxon>
        <taxon>Bifidobacteriales</taxon>
        <taxon>Bifidobacteriaceae</taxon>
        <taxon>Bifidobacterium</taxon>
    </lineage>
</organism>
<dbReference type="EMBL" id="RYUQ01000001">
    <property type="protein sequence ID" value="RYQ27060.1"/>
    <property type="molecule type" value="Genomic_DNA"/>
</dbReference>
<feature type="domain" description="Type I restriction modification DNA specificity" evidence="4">
    <location>
        <begin position="9"/>
        <end position="179"/>
    </location>
</feature>
<dbReference type="GO" id="GO:0009307">
    <property type="term" value="P:DNA restriction-modification system"/>
    <property type="evidence" value="ECO:0007669"/>
    <property type="project" value="UniProtKB-KW"/>
</dbReference>
<comment type="similarity">
    <text evidence="1">Belongs to the type-I restriction system S methylase family.</text>
</comment>
<evidence type="ECO:0000313" key="6">
    <source>
        <dbReference type="Proteomes" id="UP000292535"/>
    </source>
</evidence>
<dbReference type="GO" id="GO:0003677">
    <property type="term" value="F:DNA binding"/>
    <property type="evidence" value="ECO:0007669"/>
    <property type="project" value="UniProtKB-KW"/>
</dbReference>
<dbReference type="PANTHER" id="PTHR30408">
    <property type="entry name" value="TYPE-1 RESTRICTION ENZYME ECOKI SPECIFICITY PROTEIN"/>
    <property type="match status" value="1"/>
</dbReference>
<dbReference type="AlphaFoldDB" id="A0A4Q5AEU7"/>
<dbReference type="Pfam" id="PF01420">
    <property type="entry name" value="Methylase_S"/>
    <property type="match status" value="1"/>
</dbReference>
<dbReference type="InterPro" id="IPR044946">
    <property type="entry name" value="Restrct_endonuc_typeI_TRD_sf"/>
</dbReference>
<dbReference type="InterPro" id="IPR052021">
    <property type="entry name" value="Type-I_RS_S_subunit"/>
</dbReference>
<gene>
    <name evidence="5" type="ORF">PG2032B_0104</name>
</gene>
<keyword evidence="5" id="KW-0540">Nuclease</keyword>
<dbReference type="PANTHER" id="PTHR30408:SF12">
    <property type="entry name" value="TYPE I RESTRICTION ENZYME MJAVIII SPECIFICITY SUBUNIT"/>
    <property type="match status" value="1"/>
</dbReference>
<evidence type="ECO:0000256" key="3">
    <source>
        <dbReference type="ARBA" id="ARBA00023125"/>
    </source>
</evidence>
<dbReference type="Gene3D" id="3.90.220.20">
    <property type="entry name" value="DNA methylase specificity domains"/>
    <property type="match status" value="2"/>
</dbReference>
<evidence type="ECO:0000256" key="1">
    <source>
        <dbReference type="ARBA" id="ARBA00010923"/>
    </source>
</evidence>
<dbReference type="CDD" id="cd17249">
    <property type="entry name" value="RMtype1_S_EcoR124I-TRD2-CR2_like"/>
    <property type="match status" value="1"/>
</dbReference>
<protein>
    <submittedName>
        <fullName evidence="5">Restriction endonuclease</fullName>
    </submittedName>
</protein>
<keyword evidence="5" id="KW-0255">Endonuclease</keyword>
<dbReference type="Gene3D" id="1.10.287.1120">
    <property type="entry name" value="Bipartite methylase S protein"/>
    <property type="match status" value="1"/>
</dbReference>
<dbReference type="SUPFAM" id="SSF116734">
    <property type="entry name" value="DNA methylase specificity domain"/>
    <property type="match status" value="2"/>
</dbReference>
<accession>A0A4Q5AEU7</accession>
<keyword evidence="5" id="KW-0378">Hydrolase</keyword>
<evidence type="ECO:0000259" key="4">
    <source>
        <dbReference type="Pfam" id="PF01420"/>
    </source>
</evidence>
<comment type="caution">
    <text evidence="5">The sequence shown here is derived from an EMBL/GenBank/DDBJ whole genome shotgun (WGS) entry which is preliminary data.</text>
</comment>
<sequence>MPWIGKIPISWGIRRLKSIASLQGGGTPSRSVAKYWDGDIPWVSSAEVKTDIINDTSQHITEEAVGQSSANIIPAGSLVMVVRSGILKHTIPVAILGRAMAINQDIKAFNVHDIKASYLKYLFNGCNDALLTILRKDATTVDNLDVNLLLDCQLPLPPMGEQEKIVTYLDVITNSIDIVIRKTEDSIMRLREYRQSLINEAVTKGLHPNASMKDSGVPWVGEIPAAWRVERLRFLGTLSGGGADKKVREGEALFHAAHYMNVYSAASKTLNPATFLKVSLPQEKAKALKLDVGDVLFTSSSETPEDIGHAAVVTEPLPEDSVYGYHLVRFRPASGVYDPSFERYFFESEAARTWLQYRANGITRYGVIGIDYSDYPALVPPIDEQRLIANYLDEKASAIDAAIQGAEESIVRLREYRQSLINEAVTGKIKVLGVEE</sequence>
<keyword evidence="2" id="KW-0680">Restriction system</keyword>
<reference evidence="5 6" key="1">
    <citation type="submission" date="2018-12" db="EMBL/GenBank/DDBJ databases">
        <title>Unveiling genomic diversity among members of the Bifidobacterium pseudolongum species, a widely distributed gut commensal of the animal kingdom.</title>
        <authorList>
            <person name="Lugli G.A."/>
            <person name="Duranti S."/>
            <person name="Albert K."/>
            <person name="Mancabelli L."/>
            <person name="Napoli S."/>
            <person name="Viappiani A."/>
            <person name="Anzalone R."/>
            <person name="Longhi G."/>
            <person name="Milani C."/>
            <person name="Turroni F."/>
            <person name="Alessandri G."/>
            <person name="Sela D.A."/>
            <person name="Van Sinderen D."/>
            <person name="Ventura M."/>
        </authorList>
    </citation>
    <scope>NUCLEOTIDE SEQUENCE [LARGE SCALE GENOMIC DNA]</scope>
    <source>
        <strain evidence="5 6">2032B</strain>
    </source>
</reference>
<proteinExistence type="inferred from homology"/>
<keyword evidence="3" id="KW-0238">DNA-binding</keyword>
<dbReference type="InterPro" id="IPR000055">
    <property type="entry name" value="Restrct_endonuc_typeI_TRD"/>
</dbReference>
<dbReference type="Proteomes" id="UP000292535">
    <property type="component" value="Unassembled WGS sequence"/>
</dbReference>
<dbReference type="GO" id="GO:0004519">
    <property type="term" value="F:endonuclease activity"/>
    <property type="evidence" value="ECO:0007669"/>
    <property type="project" value="UniProtKB-KW"/>
</dbReference>
<name>A0A4Q5AEU7_9BIFI</name>
<evidence type="ECO:0000313" key="5">
    <source>
        <dbReference type="EMBL" id="RYQ27060.1"/>
    </source>
</evidence>
<evidence type="ECO:0000256" key="2">
    <source>
        <dbReference type="ARBA" id="ARBA00022747"/>
    </source>
</evidence>